<evidence type="ECO:0000313" key="1">
    <source>
        <dbReference type="EMBL" id="CAG9310700.1"/>
    </source>
</evidence>
<proteinExistence type="predicted"/>
<reference evidence="1" key="1">
    <citation type="submission" date="2021-09" db="EMBL/GenBank/DDBJ databases">
        <authorList>
            <consortium name="AG Swart"/>
            <person name="Singh M."/>
            <person name="Singh A."/>
            <person name="Seah K."/>
            <person name="Emmerich C."/>
        </authorList>
    </citation>
    <scope>NUCLEOTIDE SEQUENCE</scope>
    <source>
        <strain evidence="1">ATCC30299</strain>
    </source>
</reference>
<dbReference type="AlphaFoldDB" id="A0AAU9I9T3"/>
<accession>A0AAU9I9T3</accession>
<protein>
    <submittedName>
        <fullName evidence="1">Uncharacterized protein</fullName>
    </submittedName>
</protein>
<gene>
    <name evidence="1" type="ORF">BSTOLATCC_MIC1540</name>
</gene>
<evidence type="ECO:0000313" key="2">
    <source>
        <dbReference type="Proteomes" id="UP001162131"/>
    </source>
</evidence>
<name>A0AAU9I9T3_9CILI</name>
<dbReference type="Proteomes" id="UP001162131">
    <property type="component" value="Unassembled WGS sequence"/>
</dbReference>
<dbReference type="EMBL" id="CAJZBQ010000002">
    <property type="protein sequence ID" value="CAG9310700.1"/>
    <property type="molecule type" value="Genomic_DNA"/>
</dbReference>
<organism evidence="1 2">
    <name type="scientific">Blepharisma stoltei</name>
    <dbReference type="NCBI Taxonomy" id="1481888"/>
    <lineage>
        <taxon>Eukaryota</taxon>
        <taxon>Sar</taxon>
        <taxon>Alveolata</taxon>
        <taxon>Ciliophora</taxon>
        <taxon>Postciliodesmatophora</taxon>
        <taxon>Heterotrichea</taxon>
        <taxon>Heterotrichida</taxon>
        <taxon>Blepharismidae</taxon>
        <taxon>Blepharisma</taxon>
    </lineage>
</organism>
<sequence length="80" mass="9531">MGILGSNARDLCSSPSIVFELERCEKQDLLNKFQMDFNQFSYENPDMREDQATIADFHQRTEDLCNKIFIMFYYKTDIIF</sequence>
<comment type="caution">
    <text evidence="1">The sequence shown here is derived from an EMBL/GenBank/DDBJ whole genome shotgun (WGS) entry which is preliminary data.</text>
</comment>
<keyword evidence="2" id="KW-1185">Reference proteome</keyword>